<organism evidence="3 4">
    <name type="scientific">Sinocyclocheilus anshuiensis</name>
    <dbReference type="NCBI Taxonomy" id="1608454"/>
    <lineage>
        <taxon>Eukaryota</taxon>
        <taxon>Metazoa</taxon>
        <taxon>Chordata</taxon>
        <taxon>Craniata</taxon>
        <taxon>Vertebrata</taxon>
        <taxon>Euteleostomi</taxon>
        <taxon>Actinopterygii</taxon>
        <taxon>Neopterygii</taxon>
        <taxon>Teleostei</taxon>
        <taxon>Ostariophysi</taxon>
        <taxon>Cypriniformes</taxon>
        <taxon>Cyprinidae</taxon>
        <taxon>Cyprininae</taxon>
        <taxon>Sinocyclocheilus</taxon>
    </lineage>
</organism>
<accession>A0A671RFG5</accession>
<dbReference type="Pfam" id="PF16064">
    <property type="entry name" value="DUF4806"/>
    <property type="match status" value="1"/>
</dbReference>
<evidence type="ECO:0000259" key="2">
    <source>
        <dbReference type="Pfam" id="PF16064"/>
    </source>
</evidence>
<sequence length="192" mass="21567">MAPLALPSAPAIAPPTVIPPRAATRPTVSPSSLTPPDQPRRNSPCDQILCEILTSLETIKQQQQMILLQLQNSYPRPVEVPEVSGFPLTSLNELMKLEESIAAVGEYRQKLVTYFGLAGGLTVKDSVWRIMSKLLTNPLAKQINWRGANGKFGFEQLAIKDVVLSKFYLCFIVLLNSHHYRKNIYTFMLRFR</sequence>
<dbReference type="InterPro" id="IPR032071">
    <property type="entry name" value="DUF4806"/>
</dbReference>
<dbReference type="Ensembl" id="ENSSANT00000087161.1">
    <property type="protein sequence ID" value="ENSSANP00000082024.1"/>
    <property type="gene ID" value="ENSSANG00000040732.1"/>
</dbReference>
<feature type="region of interest" description="Disordered" evidence="1">
    <location>
        <begin position="1"/>
        <end position="42"/>
    </location>
</feature>
<dbReference type="Proteomes" id="UP000472260">
    <property type="component" value="Unassembled WGS sequence"/>
</dbReference>
<evidence type="ECO:0000313" key="4">
    <source>
        <dbReference type="Proteomes" id="UP000472260"/>
    </source>
</evidence>
<evidence type="ECO:0000313" key="3">
    <source>
        <dbReference type="Ensembl" id="ENSSANP00000082024.1"/>
    </source>
</evidence>
<dbReference type="PANTHER" id="PTHR34153:SF2">
    <property type="entry name" value="SI:CH211-262H13.3-RELATED"/>
    <property type="match status" value="1"/>
</dbReference>
<evidence type="ECO:0000256" key="1">
    <source>
        <dbReference type="SAM" id="MobiDB-lite"/>
    </source>
</evidence>
<reference evidence="3" key="1">
    <citation type="submission" date="2025-08" db="UniProtKB">
        <authorList>
            <consortium name="Ensembl"/>
        </authorList>
    </citation>
    <scope>IDENTIFICATION</scope>
</reference>
<dbReference type="PANTHER" id="PTHR34153">
    <property type="entry name" value="SI:CH211-262H13.3-RELATED-RELATED"/>
    <property type="match status" value="1"/>
</dbReference>
<keyword evidence="4" id="KW-1185">Reference proteome</keyword>
<feature type="domain" description="DUF4806" evidence="2">
    <location>
        <begin position="86"/>
        <end position="158"/>
    </location>
</feature>
<protein>
    <recommendedName>
        <fullName evidence="2">DUF4806 domain-containing protein</fullName>
    </recommendedName>
</protein>
<feature type="compositionally biased region" description="Low complexity" evidence="1">
    <location>
        <begin position="1"/>
        <end position="11"/>
    </location>
</feature>
<reference evidence="3" key="2">
    <citation type="submission" date="2025-09" db="UniProtKB">
        <authorList>
            <consortium name="Ensembl"/>
        </authorList>
    </citation>
    <scope>IDENTIFICATION</scope>
</reference>
<dbReference type="AlphaFoldDB" id="A0A671RFG5"/>
<name>A0A671RFG5_9TELE</name>
<proteinExistence type="predicted"/>